<dbReference type="PROSITE" id="PS50297">
    <property type="entry name" value="ANK_REP_REGION"/>
    <property type="match status" value="1"/>
</dbReference>
<keyword evidence="1" id="KW-0677">Repeat</keyword>
<feature type="repeat" description="ANK" evidence="3">
    <location>
        <begin position="113"/>
        <end position="146"/>
    </location>
</feature>
<reference evidence="5" key="4">
    <citation type="journal article" date="2015" name="G3 (Bethesda)">
        <title>Genome sequences of three phytopathogenic species of the Magnaporthaceae family of fungi.</title>
        <authorList>
            <person name="Okagaki L.H."/>
            <person name="Nunes C.C."/>
            <person name="Sailsbery J."/>
            <person name="Clay B."/>
            <person name="Brown D."/>
            <person name="John T."/>
            <person name="Oh Y."/>
            <person name="Young N."/>
            <person name="Fitzgerald M."/>
            <person name="Haas B.J."/>
            <person name="Zeng Q."/>
            <person name="Young S."/>
            <person name="Adiconis X."/>
            <person name="Fan L."/>
            <person name="Levin J.Z."/>
            <person name="Mitchell T.K."/>
            <person name="Okubara P.A."/>
            <person name="Farman M.L."/>
            <person name="Kohn L.M."/>
            <person name="Birren B."/>
            <person name="Ma L.-J."/>
            <person name="Dean R.A."/>
        </authorList>
    </citation>
    <scope>NUCLEOTIDE SEQUENCE</scope>
    <source>
        <strain evidence="5">R3-111a-1</strain>
    </source>
</reference>
<accession>J3PHI2</accession>
<dbReference type="InterPro" id="IPR050745">
    <property type="entry name" value="Multifunctional_regulatory"/>
</dbReference>
<dbReference type="GeneID" id="20353420"/>
<dbReference type="Pfam" id="PF00023">
    <property type="entry name" value="Ank"/>
    <property type="match status" value="1"/>
</dbReference>
<dbReference type="AlphaFoldDB" id="J3PHI2"/>
<evidence type="ECO:0000256" key="3">
    <source>
        <dbReference type="PROSITE-ProRule" id="PRU00023"/>
    </source>
</evidence>
<dbReference type="eggNOG" id="KOG0505">
    <property type="taxonomic scope" value="Eukaryota"/>
</dbReference>
<dbReference type="RefSeq" id="XP_009229128.1">
    <property type="nucleotide sequence ID" value="XM_009230864.1"/>
</dbReference>
<dbReference type="EMBL" id="GL385404">
    <property type="protein sequence ID" value="EJT69343.1"/>
    <property type="molecule type" value="Genomic_DNA"/>
</dbReference>
<reference evidence="4" key="2">
    <citation type="submission" date="2010-07" db="EMBL/GenBank/DDBJ databases">
        <authorList>
            <consortium name="The Broad Institute Genome Sequencing Platform"/>
            <consortium name="Broad Institute Genome Sequencing Center for Infectious Disease"/>
            <person name="Ma L.-J."/>
            <person name="Dead R."/>
            <person name="Young S."/>
            <person name="Zeng Q."/>
            <person name="Koehrsen M."/>
            <person name="Alvarado L."/>
            <person name="Berlin A."/>
            <person name="Chapman S.B."/>
            <person name="Chen Z."/>
            <person name="Freedman E."/>
            <person name="Gellesch M."/>
            <person name="Goldberg J."/>
            <person name="Griggs A."/>
            <person name="Gujja S."/>
            <person name="Heilman E.R."/>
            <person name="Heiman D."/>
            <person name="Hepburn T."/>
            <person name="Howarth C."/>
            <person name="Jen D."/>
            <person name="Larson L."/>
            <person name="Mehta T."/>
            <person name="Neiman D."/>
            <person name="Pearson M."/>
            <person name="Roberts A."/>
            <person name="Saif S."/>
            <person name="Shea T."/>
            <person name="Shenoy N."/>
            <person name="Sisk P."/>
            <person name="Stolte C."/>
            <person name="Sykes S."/>
            <person name="Walk T."/>
            <person name="White J."/>
            <person name="Yandava C."/>
            <person name="Haas B."/>
            <person name="Nusbaum C."/>
            <person name="Birren B."/>
        </authorList>
    </citation>
    <scope>NUCLEOTIDE SEQUENCE</scope>
    <source>
        <strain evidence="4">R3-111a-1</strain>
    </source>
</reference>
<keyword evidence="6" id="KW-1185">Reference proteome</keyword>
<feature type="repeat" description="ANK" evidence="3">
    <location>
        <begin position="159"/>
        <end position="194"/>
    </location>
</feature>
<dbReference type="HOGENOM" id="CLU_769547_0_0_1"/>
<dbReference type="STRING" id="644352.J3PHI2"/>
<dbReference type="SMART" id="SM00248">
    <property type="entry name" value="ANK"/>
    <property type="match status" value="4"/>
</dbReference>
<keyword evidence="2 3" id="KW-0040">ANK repeat</keyword>
<evidence type="ECO:0000313" key="5">
    <source>
        <dbReference type="EnsemblFungi" id="EJT69343"/>
    </source>
</evidence>
<sequence length="362" mass="39584">MIEWAMNRGLSASNMLLEAVKPGDYETLRYLVLDLGLKDADFYPLSEIHSWREGQSESFDQCLPAINLLVGTLSEDRAKQLPTVLCAALENDLKDVLQFWLDWGVDINGYSTVGLTALHTAIISHCTVDFVEMLLERGADVNRRTVGFAPERYGRSVHGGSNALHLAYSGGRKMRAGVAEALLAGGIDREARNETGSTPIHELATFIGTNGLYPTEIEEAIRILRDCTRDLKDINAVNHEGKTALHCTAGAEGFLEYQKEAAIILIQRGVDPNIKDSSGMTAEGFFRHAHDVSFKDWIELGLCEAVEQALGLDSLAQCRALYTTRSLAKHRHIHVAPKPSPPPNARPVSLGAVGGRITTTLP</sequence>
<dbReference type="InterPro" id="IPR002110">
    <property type="entry name" value="Ankyrin_rpt"/>
</dbReference>
<evidence type="ECO:0000313" key="4">
    <source>
        <dbReference type="EMBL" id="EJT69343.1"/>
    </source>
</evidence>
<dbReference type="EnsemblFungi" id="EJT69343">
    <property type="protein sequence ID" value="EJT69343"/>
    <property type="gene ID" value="GGTG_12962"/>
</dbReference>
<gene>
    <name evidence="5" type="primary">20353420</name>
    <name evidence="4" type="ORF">GGTG_12962</name>
</gene>
<reference evidence="5" key="5">
    <citation type="submission" date="2018-04" db="UniProtKB">
        <authorList>
            <consortium name="EnsemblFungi"/>
        </authorList>
    </citation>
    <scope>IDENTIFICATION</scope>
    <source>
        <strain evidence="5">R3-111a-1</strain>
    </source>
</reference>
<dbReference type="InterPro" id="IPR036770">
    <property type="entry name" value="Ankyrin_rpt-contain_sf"/>
</dbReference>
<reference evidence="6" key="1">
    <citation type="submission" date="2010-07" db="EMBL/GenBank/DDBJ databases">
        <title>The genome sequence of Gaeumannomyces graminis var. tritici strain R3-111a-1.</title>
        <authorList>
            <consortium name="The Broad Institute Genome Sequencing Platform"/>
            <person name="Ma L.-J."/>
            <person name="Dead R."/>
            <person name="Young S."/>
            <person name="Zeng Q."/>
            <person name="Koehrsen M."/>
            <person name="Alvarado L."/>
            <person name="Berlin A."/>
            <person name="Chapman S.B."/>
            <person name="Chen Z."/>
            <person name="Freedman E."/>
            <person name="Gellesch M."/>
            <person name="Goldberg J."/>
            <person name="Griggs A."/>
            <person name="Gujja S."/>
            <person name="Heilman E.R."/>
            <person name="Heiman D."/>
            <person name="Hepburn T."/>
            <person name="Howarth C."/>
            <person name="Jen D."/>
            <person name="Larson L."/>
            <person name="Mehta T."/>
            <person name="Neiman D."/>
            <person name="Pearson M."/>
            <person name="Roberts A."/>
            <person name="Saif S."/>
            <person name="Shea T."/>
            <person name="Shenoy N."/>
            <person name="Sisk P."/>
            <person name="Stolte C."/>
            <person name="Sykes S."/>
            <person name="Walk T."/>
            <person name="White J."/>
            <person name="Yandava C."/>
            <person name="Haas B."/>
            <person name="Nusbaum C."/>
            <person name="Birren B."/>
        </authorList>
    </citation>
    <scope>NUCLEOTIDE SEQUENCE [LARGE SCALE GENOMIC DNA]</scope>
    <source>
        <strain evidence="6">R3-111a-1</strain>
    </source>
</reference>
<dbReference type="Gene3D" id="1.25.40.20">
    <property type="entry name" value="Ankyrin repeat-containing domain"/>
    <property type="match status" value="2"/>
</dbReference>
<organism evidence="4">
    <name type="scientific">Gaeumannomyces tritici (strain R3-111a-1)</name>
    <name type="common">Wheat and barley take-all root rot fungus</name>
    <name type="synonym">Gaeumannomyces graminis var. tritici</name>
    <dbReference type="NCBI Taxonomy" id="644352"/>
    <lineage>
        <taxon>Eukaryota</taxon>
        <taxon>Fungi</taxon>
        <taxon>Dikarya</taxon>
        <taxon>Ascomycota</taxon>
        <taxon>Pezizomycotina</taxon>
        <taxon>Sordariomycetes</taxon>
        <taxon>Sordariomycetidae</taxon>
        <taxon>Magnaporthales</taxon>
        <taxon>Magnaporthaceae</taxon>
        <taxon>Gaeumannomyces</taxon>
    </lineage>
</organism>
<dbReference type="PROSITE" id="PS50088">
    <property type="entry name" value="ANK_REPEAT"/>
    <property type="match status" value="2"/>
</dbReference>
<dbReference type="SUPFAM" id="SSF48403">
    <property type="entry name" value="Ankyrin repeat"/>
    <property type="match status" value="1"/>
</dbReference>
<dbReference type="Proteomes" id="UP000006039">
    <property type="component" value="Unassembled WGS sequence"/>
</dbReference>
<protein>
    <submittedName>
        <fullName evidence="4 5">Uncharacterized protein</fullName>
    </submittedName>
</protein>
<dbReference type="OrthoDB" id="341259at2759"/>
<dbReference type="PANTHER" id="PTHR24189">
    <property type="entry name" value="MYOTROPHIN"/>
    <property type="match status" value="1"/>
</dbReference>
<reference evidence="4" key="3">
    <citation type="submission" date="2010-09" db="EMBL/GenBank/DDBJ databases">
        <title>Annotation of Gaeumannomyces graminis var. tritici R3-111a-1.</title>
        <authorList>
            <consortium name="The Broad Institute Genome Sequencing Platform"/>
            <person name="Ma L.-J."/>
            <person name="Dead R."/>
            <person name="Young S.K."/>
            <person name="Zeng Q."/>
            <person name="Gargeya S."/>
            <person name="Fitzgerald M."/>
            <person name="Haas B."/>
            <person name="Abouelleil A."/>
            <person name="Alvarado L."/>
            <person name="Arachchi H.M."/>
            <person name="Berlin A."/>
            <person name="Brown A."/>
            <person name="Chapman S.B."/>
            <person name="Chen Z."/>
            <person name="Dunbar C."/>
            <person name="Freedman E."/>
            <person name="Gearin G."/>
            <person name="Gellesch M."/>
            <person name="Goldberg J."/>
            <person name="Griggs A."/>
            <person name="Gujja S."/>
            <person name="Heiman D."/>
            <person name="Howarth C."/>
            <person name="Larson L."/>
            <person name="Lui A."/>
            <person name="MacDonald P.J.P."/>
            <person name="Mehta T."/>
            <person name="Montmayeur A."/>
            <person name="Murphy C."/>
            <person name="Neiman D."/>
            <person name="Pearson M."/>
            <person name="Priest M."/>
            <person name="Roberts A."/>
            <person name="Saif S."/>
            <person name="Shea T."/>
            <person name="Shenoy N."/>
            <person name="Sisk P."/>
            <person name="Stolte C."/>
            <person name="Sykes S."/>
            <person name="Yandava C."/>
            <person name="Wortman J."/>
            <person name="Nusbaum C."/>
            <person name="Birren B."/>
        </authorList>
    </citation>
    <scope>NUCLEOTIDE SEQUENCE</scope>
    <source>
        <strain evidence="4">R3-111a-1</strain>
    </source>
</reference>
<evidence type="ECO:0000256" key="2">
    <source>
        <dbReference type="ARBA" id="ARBA00023043"/>
    </source>
</evidence>
<evidence type="ECO:0000256" key="1">
    <source>
        <dbReference type="ARBA" id="ARBA00022737"/>
    </source>
</evidence>
<evidence type="ECO:0000313" key="6">
    <source>
        <dbReference type="Proteomes" id="UP000006039"/>
    </source>
</evidence>
<name>J3PHI2_GAET3</name>
<dbReference type="Pfam" id="PF12796">
    <property type="entry name" value="Ank_2"/>
    <property type="match status" value="1"/>
</dbReference>
<dbReference type="VEuPathDB" id="FungiDB:GGTG_12962"/>
<proteinExistence type="predicted"/>